<comment type="subcellular location">
    <subcellularLocation>
        <location evidence="1">Membrane</location>
        <topology evidence="1">Multi-pass membrane protein</topology>
    </subcellularLocation>
</comment>
<evidence type="ECO:0000256" key="1">
    <source>
        <dbReference type="ARBA" id="ARBA00004141"/>
    </source>
</evidence>
<feature type="transmembrane region" description="Helical" evidence="7">
    <location>
        <begin position="76"/>
        <end position="94"/>
    </location>
</feature>
<feature type="region of interest" description="Disordered" evidence="6">
    <location>
        <begin position="487"/>
        <end position="524"/>
    </location>
</feature>
<feature type="transmembrane region" description="Helical" evidence="7">
    <location>
        <begin position="348"/>
        <end position="365"/>
    </location>
</feature>
<dbReference type="InterPro" id="IPR038770">
    <property type="entry name" value="Na+/solute_symporter_sf"/>
</dbReference>
<feature type="compositionally biased region" description="Polar residues" evidence="6">
    <location>
        <begin position="510"/>
        <end position="524"/>
    </location>
</feature>
<dbReference type="PANTHER" id="PTHR31102">
    <property type="match status" value="1"/>
</dbReference>
<evidence type="ECO:0000256" key="5">
    <source>
        <dbReference type="ARBA" id="ARBA00023136"/>
    </source>
</evidence>
<feature type="transmembrane region" description="Helical" evidence="7">
    <location>
        <begin position="292"/>
        <end position="312"/>
    </location>
</feature>
<evidence type="ECO:0000256" key="2">
    <source>
        <dbReference type="ARBA" id="ARBA00007367"/>
    </source>
</evidence>
<name>A0AAV6UPE3_9ARAC</name>
<feature type="transmembrane region" description="Helical" evidence="7">
    <location>
        <begin position="221"/>
        <end position="249"/>
    </location>
</feature>
<evidence type="ECO:0000256" key="3">
    <source>
        <dbReference type="ARBA" id="ARBA00022692"/>
    </source>
</evidence>
<evidence type="ECO:0000256" key="7">
    <source>
        <dbReference type="SAM" id="Phobius"/>
    </source>
</evidence>
<evidence type="ECO:0000256" key="6">
    <source>
        <dbReference type="SAM" id="MobiDB-lite"/>
    </source>
</evidence>
<keyword evidence="10" id="KW-1185">Reference proteome</keyword>
<feature type="transmembrane region" description="Helical" evidence="7">
    <location>
        <begin position="318"/>
        <end position="336"/>
    </location>
</feature>
<dbReference type="AlphaFoldDB" id="A0AAV6UPE3"/>
<sequence length="524" mass="57498">MEVATIQSNVVVDNWSHWDMTDFETGEKKWYHKVLEFILPTRKKMNIYITKLLILIFFFLTVLGMLMKGAMPGSQVFAVLLLGLLAAIGGKLISFIKLPPLLGMMIVGFLFRNVEAISFYEDIDRKTIMVLREVALAIILMRAGLGIDGQQLKKSKLAVLRLTVVPLIVEALSMGVFAHFLLGLPWMFALMLGFILSAIAPEVILPVILHLESQGYGGSKGIPTILIAACSLDDIGAIAGFTICFSIAFSDDNLIWTIVKAPLEPVVGFAFGAVFGVIFWSFPSERLKKNTLIFYNVLLISFGAMTVLFASTRLGLPGAGPLGCITLAFIAGIKFRQDEVRFKGVQKVTSQIWAIINPFLFAMIGTEVTLDTLQNNAGYGILAIFCALSCRSVATVLVCFGLNLNFKEKIYMVFSWLPKAVVQAAIGSQALDYARIHNLHPELQKYGEIVLNVCVLSILVTAPLSAVLCTVFGPYLLTRDRIPEIEDEYETEDELSETPKPSASVAGIEASSSQPLVTPDSQKH</sequence>
<gene>
    <name evidence="9" type="ORF">JTE90_005862</name>
</gene>
<accession>A0AAV6UPE3</accession>
<feature type="transmembrane region" description="Helical" evidence="7">
    <location>
        <begin position="52"/>
        <end position="70"/>
    </location>
</feature>
<feature type="transmembrane region" description="Helical" evidence="7">
    <location>
        <begin position="157"/>
        <end position="180"/>
    </location>
</feature>
<feature type="transmembrane region" description="Helical" evidence="7">
    <location>
        <begin position="186"/>
        <end position="209"/>
    </location>
</feature>
<feature type="transmembrane region" description="Helical" evidence="7">
    <location>
        <begin position="261"/>
        <end position="280"/>
    </location>
</feature>
<organism evidence="9 10">
    <name type="scientific">Oedothorax gibbosus</name>
    <dbReference type="NCBI Taxonomy" id="931172"/>
    <lineage>
        <taxon>Eukaryota</taxon>
        <taxon>Metazoa</taxon>
        <taxon>Ecdysozoa</taxon>
        <taxon>Arthropoda</taxon>
        <taxon>Chelicerata</taxon>
        <taxon>Arachnida</taxon>
        <taxon>Araneae</taxon>
        <taxon>Araneomorphae</taxon>
        <taxon>Entelegynae</taxon>
        <taxon>Araneoidea</taxon>
        <taxon>Linyphiidae</taxon>
        <taxon>Erigoninae</taxon>
        <taxon>Oedothorax</taxon>
    </lineage>
</organism>
<dbReference type="Gene3D" id="1.20.1530.20">
    <property type="match status" value="1"/>
</dbReference>
<dbReference type="EMBL" id="JAFNEN010000305">
    <property type="protein sequence ID" value="KAG8186330.1"/>
    <property type="molecule type" value="Genomic_DNA"/>
</dbReference>
<evidence type="ECO:0000256" key="4">
    <source>
        <dbReference type="ARBA" id="ARBA00022989"/>
    </source>
</evidence>
<dbReference type="GO" id="GO:0015297">
    <property type="term" value="F:antiporter activity"/>
    <property type="evidence" value="ECO:0007669"/>
    <property type="project" value="InterPro"/>
</dbReference>
<dbReference type="GO" id="GO:1902600">
    <property type="term" value="P:proton transmembrane transport"/>
    <property type="evidence" value="ECO:0007669"/>
    <property type="project" value="InterPro"/>
</dbReference>
<dbReference type="InterPro" id="IPR006153">
    <property type="entry name" value="Cation/H_exchanger_TM"/>
</dbReference>
<proteinExistence type="inferred from homology"/>
<evidence type="ECO:0000313" key="9">
    <source>
        <dbReference type="EMBL" id="KAG8186330.1"/>
    </source>
</evidence>
<feature type="transmembrane region" description="Helical" evidence="7">
    <location>
        <begin position="377"/>
        <end position="403"/>
    </location>
</feature>
<comment type="similarity">
    <text evidence="2">Belongs to the monovalent cation:proton antiporter 1 (CPA1) transporter (TC 2.A.36) family.</text>
</comment>
<keyword evidence="4 7" id="KW-1133">Transmembrane helix</keyword>
<dbReference type="Proteomes" id="UP000827092">
    <property type="component" value="Unassembled WGS sequence"/>
</dbReference>
<reference evidence="9 10" key="1">
    <citation type="journal article" date="2022" name="Nat. Ecol. Evol.">
        <title>A masculinizing supergene underlies an exaggerated male reproductive morph in a spider.</title>
        <authorList>
            <person name="Hendrickx F."/>
            <person name="De Corte Z."/>
            <person name="Sonet G."/>
            <person name="Van Belleghem S.M."/>
            <person name="Kostlbacher S."/>
            <person name="Vangestel C."/>
        </authorList>
    </citation>
    <scope>NUCLEOTIDE SEQUENCE [LARGE SCALE GENOMIC DNA]</scope>
    <source>
        <strain evidence="9">W744_W776</strain>
    </source>
</reference>
<comment type="caution">
    <text evidence="9">The sequence shown here is derived from an EMBL/GenBank/DDBJ whole genome shotgun (WGS) entry which is preliminary data.</text>
</comment>
<dbReference type="InterPro" id="IPR051843">
    <property type="entry name" value="CPA1_transporter"/>
</dbReference>
<feature type="domain" description="Cation/H+ exchanger transmembrane" evidence="8">
    <location>
        <begin position="85"/>
        <end position="463"/>
    </location>
</feature>
<dbReference type="Pfam" id="PF00999">
    <property type="entry name" value="Na_H_Exchanger"/>
    <property type="match status" value="1"/>
</dbReference>
<evidence type="ECO:0000313" key="10">
    <source>
        <dbReference type="Proteomes" id="UP000827092"/>
    </source>
</evidence>
<feature type="transmembrane region" description="Helical" evidence="7">
    <location>
        <begin position="449"/>
        <end position="477"/>
    </location>
</feature>
<keyword evidence="5 7" id="KW-0472">Membrane</keyword>
<feature type="compositionally biased region" description="Acidic residues" evidence="6">
    <location>
        <begin position="487"/>
        <end position="496"/>
    </location>
</feature>
<evidence type="ECO:0000259" key="8">
    <source>
        <dbReference type="Pfam" id="PF00999"/>
    </source>
</evidence>
<protein>
    <recommendedName>
        <fullName evidence="8">Cation/H+ exchanger transmembrane domain-containing protein</fullName>
    </recommendedName>
</protein>
<keyword evidence="3 7" id="KW-0812">Transmembrane</keyword>
<dbReference type="GO" id="GO:0016020">
    <property type="term" value="C:membrane"/>
    <property type="evidence" value="ECO:0007669"/>
    <property type="project" value="UniProtKB-SubCell"/>
</dbReference>
<dbReference type="PANTHER" id="PTHR31102:SF1">
    <property type="entry name" value="CATION_H+ EXCHANGER DOMAIN-CONTAINING PROTEIN"/>
    <property type="match status" value="1"/>
</dbReference>